<gene>
    <name evidence="1" type="ORF">KK060_04935</name>
</gene>
<keyword evidence="2" id="KW-1185">Reference proteome</keyword>
<dbReference type="Proteomes" id="UP000772618">
    <property type="component" value="Unassembled WGS sequence"/>
</dbReference>
<dbReference type="EMBL" id="JAHESD010000007">
    <property type="protein sequence ID" value="MBT1702613.1"/>
    <property type="molecule type" value="Genomic_DNA"/>
</dbReference>
<organism evidence="1 2">
    <name type="scientific">Chryseosolibacter indicus</name>
    <dbReference type="NCBI Taxonomy" id="2782351"/>
    <lineage>
        <taxon>Bacteria</taxon>
        <taxon>Pseudomonadati</taxon>
        <taxon>Bacteroidota</taxon>
        <taxon>Cytophagia</taxon>
        <taxon>Cytophagales</taxon>
        <taxon>Chryseotaleaceae</taxon>
        <taxon>Chryseosolibacter</taxon>
    </lineage>
</organism>
<dbReference type="Pfam" id="PF07366">
    <property type="entry name" value="SnoaL"/>
    <property type="match status" value="1"/>
</dbReference>
<name>A0ABS5VMD3_9BACT</name>
<dbReference type="RefSeq" id="WP_254152581.1">
    <property type="nucleotide sequence ID" value="NZ_JAHESD010000007.1"/>
</dbReference>
<reference evidence="1 2" key="1">
    <citation type="submission" date="2021-05" db="EMBL/GenBank/DDBJ databases">
        <title>A Polyphasic approach of four new species of the genus Ohtaekwangia: Ohtaekwangia histidinii sp. nov., Ohtaekwangia cretensis sp. nov., Ohtaekwangia indiensis sp. nov., Ohtaekwangia reichenbachii sp. nov. from diverse environment.</title>
        <authorList>
            <person name="Octaviana S."/>
        </authorList>
    </citation>
    <scope>NUCLEOTIDE SEQUENCE [LARGE SCALE GENOMIC DNA]</scope>
    <source>
        <strain evidence="1 2">PWU20</strain>
    </source>
</reference>
<dbReference type="SUPFAM" id="SSF54427">
    <property type="entry name" value="NTF2-like"/>
    <property type="match status" value="1"/>
</dbReference>
<comment type="caution">
    <text evidence="1">The sequence shown here is derived from an EMBL/GenBank/DDBJ whole genome shotgun (WGS) entry which is preliminary data.</text>
</comment>
<accession>A0ABS5VMD3</accession>
<proteinExistence type="predicted"/>
<dbReference type="InterPro" id="IPR009959">
    <property type="entry name" value="Cyclase_SnoaL-like"/>
</dbReference>
<evidence type="ECO:0000313" key="2">
    <source>
        <dbReference type="Proteomes" id="UP000772618"/>
    </source>
</evidence>
<dbReference type="InterPro" id="IPR032710">
    <property type="entry name" value="NTF2-like_dom_sf"/>
</dbReference>
<sequence length="128" mass="14877">MDSNLTQFYQNYISCLNNRRLQDLDLFVNEDLTYNKKAMHLKDYQNLLAQNFKDIPDLYFEIGLLVANEDTIACRLNFNCTPAGEFMGVVVNGRRVSFSEHVFYKLVNGKISEVLSLIDREAIRDQID</sequence>
<protein>
    <submittedName>
        <fullName evidence="1">Ester cyclase</fullName>
    </submittedName>
</protein>
<dbReference type="Gene3D" id="3.10.450.50">
    <property type="match status" value="1"/>
</dbReference>
<evidence type="ECO:0000313" key="1">
    <source>
        <dbReference type="EMBL" id="MBT1702613.1"/>
    </source>
</evidence>